<feature type="compositionally biased region" description="Low complexity" evidence="1">
    <location>
        <begin position="118"/>
        <end position="137"/>
    </location>
</feature>
<feature type="region of interest" description="Disordered" evidence="1">
    <location>
        <begin position="332"/>
        <end position="362"/>
    </location>
</feature>
<protein>
    <submittedName>
        <fullName evidence="2">Uncharacterized protein</fullName>
    </submittedName>
</protein>
<feature type="region of interest" description="Disordered" evidence="1">
    <location>
        <begin position="21"/>
        <end position="78"/>
    </location>
</feature>
<name>A0A7S1KSD2_9EUKA</name>
<proteinExistence type="predicted"/>
<accession>A0A7S1KSD2</accession>
<feature type="compositionally biased region" description="Basic and acidic residues" evidence="1">
    <location>
        <begin position="346"/>
        <end position="355"/>
    </location>
</feature>
<organism evidence="2">
    <name type="scientific">Percolomonas cosmopolitus</name>
    <dbReference type="NCBI Taxonomy" id="63605"/>
    <lineage>
        <taxon>Eukaryota</taxon>
        <taxon>Discoba</taxon>
        <taxon>Heterolobosea</taxon>
        <taxon>Tetramitia</taxon>
        <taxon>Eutetramitia</taxon>
        <taxon>Percolomonadidae</taxon>
        <taxon>Percolomonas</taxon>
    </lineage>
</organism>
<dbReference type="AlphaFoldDB" id="A0A7S1KSD2"/>
<evidence type="ECO:0000256" key="1">
    <source>
        <dbReference type="SAM" id="MobiDB-lite"/>
    </source>
</evidence>
<sequence>MIDEPSLDDFFPCHPHWEGNSNNHDTLEESTPLPHLFPNDTASDIPEHRENDLAGTSRGATRDNDNDFPKTSPSAHVESIERAVGELRKKRHAFTNEQIDRLRILTHELERLVSDGRPASSDDPADSSTTPSASPPAVQGDRATQDEQSGEHADVEKHFDSTHDVMIFLLENINSRVKQDEIGIDRFLQTIQNSPMNGLDDTKPIIAELVNFCKEKPWIAEYFHSDFGAKWRRQVHLKDLESSLKIVFTSLVNFWVYQCTWSKKCNDPLFDGKFLNARALHKAGICEYCMGQYSSSSNLCRHKRCCDGKPSCPVGKTSDEDIECGSEKAKKFFRDGTPQPTLGTKRNREEASSDKNKKKRTS</sequence>
<feature type="region of interest" description="Disordered" evidence="1">
    <location>
        <begin position="115"/>
        <end position="155"/>
    </location>
</feature>
<feature type="compositionally biased region" description="Basic and acidic residues" evidence="1">
    <location>
        <begin position="143"/>
        <end position="155"/>
    </location>
</feature>
<reference evidence="2" key="1">
    <citation type="submission" date="2021-01" db="EMBL/GenBank/DDBJ databases">
        <authorList>
            <person name="Corre E."/>
            <person name="Pelletier E."/>
            <person name="Niang G."/>
            <person name="Scheremetjew M."/>
            <person name="Finn R."/>
            <person name="Kale V."/>
            <person name="Holt S."/>
            <person name="Cochrane G."/>
            <person name="Meng A."/>
            <person name="Brown T."/>
            <person name="Cohen L."/>
        </authorList>
    </citation>
    <scope>NUCLEOTIDE SEQUENCE</scope>
    <source>
        <strain evidence="2">WS</strain>
    </source>
</reference>
<gene>
    <name evidence="2" type="ORF">PCOS0759_LOCUS7137</name>
</gene>
<dbReference type="EMBL" id="HBGD01008673">
    <property type="protein sequence ID" value="CAD9083883.1"/>
    <property type="molecule type" value="Transcribed_RNA"/>
</dbReference>
<evidence type="ECO:0000313" key="2">
    <source>
        <dbReference type="EMBL" id="CAD9083883.1"/>
    </source>
</evidence>